<dbReference type="InterPro" id="IPR036162">
    <property type="entry name" value="Resolvase-like_N_sf"/>
</dbReference>
<gene>
    <name evidence="2" type="ORF">S06H3_08965</name>
</gene>
<name>X1L142_9ZZZZ</name>
<reference evidence="2" key="1">
    <citation type="journal article" date="2014" name="Front. Microbiol.">
        <title>High frequency of phylogenetically diverse reductive dehalogenase-homologous genes in deep subseafloor sedimentary metagenomes.</title>
        <authorList>
            <person name="Kawai M."/>
            <person name="Futagami T."/>
            <person name="Toyoda A."/>
            <person name="Takaki Y."/>
            <person name="Nishi S."/>
            <person name="Hori S."/>
            <person name="Arai W."/>
            <person name="Tsubouchi T."/>
            <person name="Morono Y."/>
            <person name="Uchiyama I."/>
            <person name="Ito T."/>
            <person name="Fujiyama A."/>
            <person name="Inagaki F."/>
            <person name="Takami H."/>
        </authorList>
    </citation>
    <scope>NUCLEOTIDE SEQUENCE</scope>
    <source>
        <strain evidence="2">Expedition CK06-06</strain>
    </source>
</reference>
<sequence length="124" mass="14453">MDRLCRNLADQLWLTEHFQKWGIRLEATDELIDLETPDGITWTQIRGAFNEAERRKISYRTKMGMRKKASLGGWCGGYTPLGYRYDKSTKTLIPDLDEKQIVERVFYLYAEKKMGLKSIAVSLN</sequence>
<dbReference type="SUPFAM" id="SSF53041">
    <property type="entry name" value="Resolvase-like"/>
    <property type="match status" value="1"/>
</dbReference>
<proteinExistence type="predicted"/>
<dbReference type="InterPro" id="IPR050639">
    <property type="entry name" value="SSR_resolvase"/>
</dbReference>
<dbReference type="GO" id="GO:0000150">
    <property type="term" value="F:DNA strand exchange activity"/>
    <property type="evidence" value="ECO:0007669"/>
    <property type="project" value="InterPro"/>
</dbReference>
<dbReference type="PROSITE" id="PS51736">
    <property type="entry name" value="RECOMBINASES_3"/>
    <property type="match status" value="1"/>
</dbReference>
<dbReference type="PANTHER" id="PTHR30461:SF23">
    <property type="entry name" value="DNA RECOMBINASE-RELATED"/>
    <property type="match status" value="1"/>
</dbReference>
<feature type="non-terminal residue" evidence="2">
    <location>
        <position position="124"/>
    </location>
</feature>
<dbReference type="Gene3D" id="3.90.1750.20">
    <property type="entry name" value="Putative Large Serine Recombinase, Chain B, Domain 2"/>
    <property type="match status" value="1"/>
</dbReference>
<comment type="caution">
    <text evidence="2">The sequence shown here is derived from an EMBL/GenBank/DDBJ whole genome shotgun (WGS) entry which is preliminary data.</text>
</comment>
<dbReference type="Pfam" id="PF00239">
    <property type="entry name" value="Resolvase"/>
    <property type="match status" value="1"/>
</dbReference>
<evidence type="ECO:0000259" key="1">
    <source>
        <dbReference type="PROSITE" id="PS51736"/>
    </source>
</evidence>
<dbReference type="GO" id="GO:0003677">
    <property type="term" value="F:DNA binding"/>
    <property type="evidence" value="ECO:0007669"/>
    <property type="project" value="InterPro"/>
</dbReference>
<dbReference type="InterPro" id="IPR006119">
    <property type="entry name" value="Resolv_N"/>
</dbReference>
<dbReference type="PANTHER" id="PTHR30461">
    <property type="entry name" value="DNA-INVERTASE FROM LAMBDOID PROPHAGE"/>
    <property type="match status" value="1"/>
</dbReference>
<dbReference type="Gene3D" id="3.40.50.1390">
    <property type="entry name" value="Resolvase, N-terminal catalytic domain"/>
    <property type="match status" value="1"/>
</dbReference>
<protein>
    <recommendedName>
        <fullName evidence="1">Resolvase/invertase-type recombinase catalytic domain-containing protein</fullName>
    </recommendedName>
</protein>
<feature type="domain" description="Resolvase/invertase-type recombinase catalytic" evidence="1">
    <location>
        <begin position="1"/>
        <end position="72"/>
    </location>
</feature>
<dbReference type="AlphaFoldDB" id="X1L142"/>
<dbReference type="InterPro" id="IPR038109">
    <property type="entry name" value="DNA_bind_recomb_sf"/>
</dbReference>
<dbReference type="EMBL" id="BARV01003863">
    <property type="protein sequence ID" value="GAI12698.1"/>
    <property type="molecule type" value="Genomic_DNA"/>
</dbReference>
<accession>X1L142</accession>
<evidence type="ECO:0000313" key="2">
    <source>
        <dbReference type="EMBL" id="GAI12698.1"/>
    </source>
</evidence>
<organism evidence="2">
    <name type="scientific">marine sediment metagenome</name>
    <dbReference type="NCBI Taxonomy" id="412755"/>
    <lineage>
        <taxon>unclassified sequences</taxon>
        <taxon>metagenomes</taxon>
        <taxon>ecological metagenomes</taxon>
    </lineage>
</organism>